<name>A0A5D4HBE5_9SPHI</name>
<organism evidence="1 2">
    <name type="scientific">Sphingobacterium phlebotomi</name>
    <dbReference type="NCBI Taxonomy" id="2605433"/>
    <lineage>
        <taxon>Bacteria</taxon>
        <taxon>Pseudomonadati</taxon>
        <taxon>Bacteroidota</taxon>
        <taxon>Sphingobacteriia</taxon>
        <taxon>Sphingobacteriales</taxon>
        <taxon>Sphingobacteriaceae</taxon>
        <taxon>Sphingobacterium</taxon>
    </lineage>
</organism>
<keyword evidence="2" id="KW-1185">Reference proteome</keyword>
<comment type="caution">
    <text evidence="1">The sequence shown here is derived from an EMBL/GenBank/DDBJ whole genome shotgun (WGS) entry which is preliminary data.</text>
</comment>
<proteinExistence type="predicted"/>
<dbReference type="EMBL" id="VTAV01000002">
    <property type="protein sequence ID" value="TYR37652.1"/>
    <property type="molecule type" value="Genomic_DNA"/>
</dbReference>
<sequence>MAQEQGEEGAKNITDDIQADVKSVKTIANGDTLSIELFLISYQMDPREFKLNTFATQIVDSEGNSHLFTTIKMGRVLVQLADRQNYLHYLLEEDEPVPLTIHVGDWQGKKASKILLVFEESTEEGKFITQEVDLH</sequence>
<reference evidence="1 2" key="1">
    <citation type="submission" date="2019-08" db="EMBL/GenBank/DDBJ databases">
        <title>Phlebobacter frassis gen. nov. sp. nov., a new member of family Sphingobacteriaceae isolated from sand fly rearing media.</title>
        <authorList>
            <person name="Kakumanu M.L."/>
            <person name="Marayati B.F."/>
            <person name="Wada-Katsumata A."/>
            <person name="Wasserberg G."/>
            <person name="Schal C."/>
            <person name="Apperson C.S."/>
            <person name="Ponnusamy L."/>
        </authorList>
    </citation>
    <scope>NUCLEOTIDE SEQUENCE [LARGE SCALE GENOMIC DNA]</scope>
    <source>
        <strain evidence="1 2">SSI9</strain>
    </source>
</reference>
<dbReference type="AlphaFoldDB" id="A0A5D4HBE5"/>
<evidence type="ECO:0000313" key="2">
    <source>
        <dbReference type="Proteomes" id="UP000322362"/>
    </source>
</evidence>
<gene>
    <name evidence="1" type="ORF">FXV77_06245</name>
</gene>
<protein>
    <submittedName>
        <fullName evidence="1">Uncharacterized protein</fullName>
    </submittedName>
</protein>
<accession>A0A5D4HBE5</accession>
<evidence type="ECO:0000313" key="1">
    <source>
        <dbReference type="EMBL" id="TYR37652.1"/>
    </source>
</evidence>
<dbReference type="Proteomes" id="UP000322362">
    <property type="component" value="Unassembled WGS sequence"/>
</dbReference>